<dbReference type="SUPFAM" id="SSF57997">
    <property type="entry name" value="Tropomyosin"/>
    <property type="match status" value="1"/>
</dbReference>
<gene>
    <name evidence="3" type="ORF">DAEQUDRAFT_721744</name>
</gene>
<feature type="coiled-coil region" evidence="1">
    <location>
        <begin position="132"/>
        <end position="363"/>
    </location>
</feature>
<keyword evidence="4" id="KW-1185">Reference proteome</keyword>
<feature type="compositionally biased region" description="Low complexity" evidence="2">
    <location>
        <begin position="532"/>
        <end position="541"/>
    </location>
</feature>
<feature type="compositionally biased region" description="Low complexity" evidence="2">
    <location>
        <begin position="600"/>
        <end position="621"/>
    </location>
</feature>
<evidence type="ECO:0000256" key="1">
    <source>
        <dbReference type="SAM" id="Coils"/>
    </source>
</evidence>
<feature type="compositionally biased region" description="Low complexity" evidence="2">
    <location>
        <begin position="508"/>
        <end position="523"/>
    </location>
</feature>
<accession>A0A165TMM9</accession>
<reference evidence="3 4" key="1">
    <citation type="journal article" date="2016" name="Mol. Biol. Evol.">
        <title>Comparative Genomics of Early-Diverging Mushroom-Forming Fungi Provides Insights into the Origins of Lignocellulose Decay Capabilities.</title>
        <authorList>
            <person name="Nagy L.G."/>
            <person name="Riley R."/>
            <person name="Tritt A."/>
            <person name="Adam C."/>
            <person name="Daum C."/>
            <person name="Floudas D."/>
            <person name="Sun H."/>
            <person name="Yadav J.S."/>
            <person name="Pangilinan J."/>
            <person name="Larsson K.H."/>
            <person name="Matsuura K."/>
            <person name="Barry K."/>
            <person name="Labutti K."/>
            <person name="Kuo R."/>
            <person name="Ohm R.A."/>
            <person name="Bhattacharya S.S."/>
            <person name="Shirouzu T."/>
            <person name="Yoshinaga Y."/>
            <person name="Martin F.M."/>
            <person name="Grigoriev I.V."/>
            <person name="Hibbett D.S."/>
        </authorList>
    </citation>
    <scope>NUCLEOTIDE SEQUENCE [LARGE SCALE GENOMIC DNA]</scope>
    <source>
        <strain evidence="3 4">L-15889</strain>
    </source>
</reference>
<name>A0A165TMM9_9APHY</name>
<evidence type="ECO:0000313" key="4">
    <source>
        <dbReference type="Proteomes" id="UP000076727"/>
    </source>
</evidence>
<feature type="region of interest" description="Disordered" evidence="2">
    <location>
        <begin position="363"/>
        <end position="621"/>
    </location>
</feature>
<dbReference type="OrthoDB" id="2681654at2759"/>
<dbReference type="EMBL" id="KV429036">
    <property type="protein sequence ID" value="KZT73672.1"/>
    <property type="molecule type" value="Genomic_DNA"/>
</dbReference>
<protein>
    <submittedName>
        <fullName evidence="3">Uncharacterized protein</fullName>
    </submittedName>
</protein>
<dbReference type="Gene3D" id="1.10.287.1490">
    <property type="match status" value="1"/>
</dbReference>
<organism evidence="3 4">
    <name type="scientific">Daedalea quercina L-15889</name>
    <dbReference type="NCBI Taxonomy" id="1314783"/>
    <lineage>
        <taxon>Eukaryota</taxon>
        <taxon>Fungi</taxon>
        <taxon>Dikarya</taxon>
        <taxon>Basidiomycota</taxon>
        <taxon>Agaricomycotina</taxon>
        <taxon>Agaricomycetes</taxon>
        <taxon>Polyporales</taxon>
        <taxon>Fomitopsis</taxon>
    </lineage>
</organism>
<dbReference type="STRING" id="1314783.A0A165TMM9"/>
<proteinExistence type="predicted"/>
<sequence>MSRRAPTPLRSAPSSGPMEAMIAKKQEQIEDLVAQNRTLDHTVNRLRAALAEEQSRASDGVASLQKMFQQEREEWIKGCDAIQAIHRVAHARTVIELDRERMAALREREATRLEKLARLQRDFRLVGFQRREFDLEKRVLDLERELEDQQRSYEEERLDLGEVLEEQHAALTAQLQETESDLAAALKAKESAEDALSKLRIEHNSLVNSTSSSATDLERTNLHLEGLKSSHAELETKHAEAERTIVDLRRQLEKWRTLESREGAEMDTLRRSRIELEVHVKELEARVEELEGEVKEREESMEKAKTKVAKYKASLDGYKTSLGEFQKALVEARAEADQADLEAMRVKERLQKAESEVQALRANLRLGPAKKPSSISDHEADDSVSLRSASPPVPRRTKSSQRNVASTSQQSPQTNSSDDVEFVDAEPKPQEVKRKRGRPKKKPAEEGEDDTVAKPPAGSKGKRRARDAQDSDDEPPAKKSKKKAKINGDEDEDDEPPKAKAKKPPAPAAESGQASSAKPSAPNKPKPRRKASASAAPPALAADEDEEAVPTPVKKKRKINLFPSSQPVSFDWNQLPQPEGGLDIPTTLSPIKETDTVPPRSVFGGRGSSAFGSFASLGGRR</sequence>
<keyword evidence="1" id="KW-0175">Coiled coil</keyword>
<feature type="compositionally biased region" description="Low complexity" evidence="2">
    <location>
        <begin position="406"/>
        <end position="417"/>
    </location>
</feature>
<dbReference type="Proteomes" id="UP000076727">
    <property type="component" value="Unassembled WGS sequence"/>
</dbReference>
<dbReference type="AlphaFoldDB" id="A0A165TMM9"/>
<evidence type="ECO:0000313" key="3">
    <source>
        <dbReference type="EMBL" id="KZT73672.1"/>
    </source>
</evidence>
<evidence type="ECO:0000256" key="2">
    <source>
        <dbReference type="SAM" id="MobiDB-lite"/>
    </source>
</evidence>
<feature type="compositionally biased region" description="Polar residues" evidence="2">
    <location>
        <begin position="562"/>
        <end position="576"/>
    </location>
</feature>